<dbReference type="EMBL" id="JBHULY010000016">
    <property type="protein sequence ID" value="MFD2726269.1"/>
    <property type="molecule type" value="Genomic_DNA"/>
</dbReference>
<gene>
    <name evidence="1" type="ORF">ACFSR8_08585</name>
</gene>
<accession>A0ABW5TBQ3</accession>
<keyword evidence="2" id="KW-1185">Reference proteome</keyword>
<reference evidence="2" key="1">
    <citation type="journal article" date="2019" name="Int. J. Syst. Evol. Microbiol.">
        <title>The Global Catalogue of Microorganisms (GCM) 10K type strain sequencing project: providing services to taxonomists for standard genome sequencing and annotation.</title>
        <authorList>
            <consortium name="The Broad Institute Genomics Platform"/>
            <consortium name="The Broad Institute Genome Sequencing Center for Infectious Disease"/>
            <person name="Wu L."/>
            <person name="Ma J."/>
        </authorList>
    </citation>
    <scope>NUCLEOTIDE SEQUENCE [LARGE SCALE GENOMIC DNA]</scope>
    <source>
        <strain evidence="2">KCTC 42398</strain>
    </source>
</reference>
<proteinExistence type="predicted"/>
<evidence type="ECO:0000313" key="1">
    <source>
        <dbReference type="EMBL" id="MFD2726269.1"/>
    </source>
</evidence>
<dbReference type="RefSeq" id="WP_380291041.1">
    <property type="nucleotide sequence ID" value="NZ_JBHULY010000016.1"/>
</dbReference>
<name>A0ABW5TBQ3_9FLAO</name>
<evidence type="ECO:0000313" key="2">
    <source>
        <dbReference type="Proteomes" id="UP001597476"/>
    </source>
</evidence>
<organism evidence="1 2">
    <name type="scientific">Hyunsoonleella rubra</name>
    <dbReference type="NCBI Taxonomy" id="1737062"/>
    <lineage>
        <taxon>Bacteria</taxon>
        <taxon>Pseudomonadati</taxon>
        <taxon>Bacteroidota</taxon>
        <taxon>Flavobacteriia</taxon>
        <taxon>Flavobacteriales</taxon>
        <taxon>Flavobacteriaceae</taxon>
    </lineage>
</organism>
<dbReference type="Proteomes" id="UP001597476">
    <property type="component" value="Unassembled WGS sequence"/>
</dbReference>
<comment type="caution">
    <text evidence="1">The sequence shown here is derived from an EMBL/GenBank/DDBJ whole genome shotgun (WGS) entry which is preliminary data.</text>
</comment>
<sequence>MKYYHITPTRNKLSIMSSGLKSNDKHEIFVFTDPIQSIFIATNQLGIAQFTMFEISSKGITGTIESDNVADFGSVNQLIIKQGLIEAKYIEHLHDIDANMLDMINTTEELKLKKMGYNKAEIIDTMRLYPERTNRYNIVHGTNYTVLSIDEFNRKYSA</sequence>
<protein>
    <submittedName>
        <fullName evidence="1">Uncharacterized protein</fullName>
    </submittedName>
</protein>